<dbReference type="NCBIfam" id="TIGR01143">
    <property type="entry name" value="murF"/>
    <property type="match status" value="1"/>
</dbReference>
<evidence type="ECO:0000256" key="10">
    <source>
        <dbReference type="HAMAP-Rule" id="MF_02019"/>
    </source>
</evidence>
<dbReference type="Gene3D" id="3.40.1190.10">
    <property type="entry name" value="Mur-like, catalytic domain"/>
    <property type="match status" value="1"/>
</dbReference>
<comment type="caution">
    <text evidence="15">The sequence shown here is derived from an EMBL/GenBank/DDBJ whole genome shotgun (WGS) entry which is preliminary data.</text>
</comment>
<keyword evidence="7 10" id="KW-0573">Peptidoglycan synthesis</keyword>
<dbReference type="HAMAP" id="MF_02019">
    <property type="entry name" value="MurF"/>
    <property type="match status" value="1"/>
</dbReference>
<dbReference type="SUPFAM" id="SSF63418">
    <property type="entry name" value="MurE/MurF N-terminal domain"/>
    <property type="match status" value="1"/>
</dbReference>
<dbReference type="Pfam" id="PF02875">
    <property type="entry name" value="Mur_ligase_C"/>
    <property type="match status" value="1"/>
</dbReference>
<evidence type="ECO:0000256" key="2">
    <source>
        <dbReference type="ARBA" id="ARBA00022598"/>
    </source>
</evidence>
<dbReference type="EC" id="6.3.2.10" evidence="10 11"/>
<dbReference type="Proteomes" id="UP001617427">
    <property type="component" value="Unassembled WGS sequence"/>
</dbReference>
<evidence type="ECO:0000259" key="14">
    <source>
        <dbReference type="Pfam" id="PF08245"/>
    </source>
</evidence>
<evidence type="ECO:0000256" key="1">
    <source>
        <dbReference type="ARBA" id="ARBA00022490"/>
    </source>
</evidence>
<dbReference type="InterPro" id="IPR000713">
    <property type="entry name" value="Mur_ligase_N"/>
</dbReference>
<evidence type="ECO:0000313" key="15">
    <source>
        <dbReference type="EMBL" id="MFJ3048334.1"/>
    </source>
</evidence>
<comment type="catalytic activity">
    <reaction evidence="10 11">
        <text>D-alanyl-D-alanine + UDP-N-acetyl-alpha-D-muramoyl-L-alanyl-gamma-D-glutamyl-meso-2,6-diaminopimelate + ATP = UDP-N-acetyl-alpha-D-muramoyl-L-alanyl-gamma-D-glutamyl-meso-2,6-diaminopimeloyl-D-alanyl-D-alanine + ADP + phosphate + H(+)</text>
        <dbReference type="Rhea" id="RHEA:28374"/>
        <dbReference type="ChEBI" id="CHEBI:15378"/>
        <dbReference type="ChEBI" id="CHEBI:30616"/>
        <dbReference type="ChEBI" id="CHEBI:43474"/>
        <dbReference type="ChEBI" id="CHEBI:57822"/>
        <dbReference type="ChEBI" id="CHEBI:61386"/>
        <dbReference type="ChEBI" id="CHEBI:83905"/>
        <dbReference type="ChEBI" id="CHEBI:456216"/>
        <dbReference type="EC" id="6.3.2.10"/>
    </reaction>
</comment>
<dbReference type="EMBL" id="JBIUZV010000017">
    <property type="protein sequence ID" value="MFJ3048334.1"/>
    <property type="molecule type" value="Genomic_DNA"/>
</dbReference>
<dbReference type="SUPFAM" id="SSF53623">
    <property type="entry name" value="MurD-like peptide ligases, catalytic domain"/>
    <property type="match status" value="1"/>
</dbReference>
<dbReference type="InterPro" id="IPR035911">
    <property type="entry name" value="MurE/MurF_N"/>
</dbReference>
<gene>
    <name evidence="10 15" type="primary">murF</name>
    <name evidence="15" type="ORF">ACIPEN_21080</name>
</gene>
<dbReference type="RefSeq" id="WP_402703304.1">
    <property type="nucleotide sequence ID" value="NZ_JBIUZV010000017.1"/>
</dbReference>
<comment type="function">
    <text evidence="10 11">Involved in cell wall formation. Catalyzes the final step in the synthesis of UDP-N-acetylmuramoyl-pentapeptide, the precursor of murein.</text>
</comment>
<feature type="domain" description="Mur ligase N-terminal catalytic" evidence="12">
    <location>
        <begin position="41"/>
        <end position="108"/>
    </location>
</feature>
<evidence type="ECO:0000259" key="13">
    <source>
        <dbReference type="Pfam" id="PF02875"/>
    </source>
</evidence>
<dbReference type="InterPro" id="IPR036615">
    <property type="entry name" value="Mur_ligase_C_dom_sf"/>
</dbReference>
<dbReference type="Pfam" id="PF01225">
    <property type="entry name" value="Mur_ligase"/>
    <property type="match status" value="1"/>
</dbReference>
<organism evidence="15 16">
    <name type="scientific">Herbaspirillum chlorophenolicum</name>
    <dbReference type="NCBI Taxonomy" id="211589"/>
    <lineage>
        <taxon>Bacteria</taxon>
        <taxon>Pseudomonadati</taxon>
        <taxon>Pseudomonadota</taxon>
        <taxon>Betaproteobacteria</taxon>
        <taxon>Burkholderiales</taxon>
        <taxon>Oxalobacteraceae</taxon>
        <taxon>Herbaspirillum</taxon>
    </lineage>
</organism>
<dbReference type="PANTHER" id="PTHR43024">
    <property type="entry name" value="UDP-N-ACETYLMURAMOYL-TRIPEPTIDE--D-ALANYL-D-ALANINE LIGASE"/>
    <property type="match status" value="1"/>
</dbReference>
<dbReference type="Gene3D" id="3.90.190.20">
    <property type="entry name" value="Mur ligase, C-terminal domain"/>
    <property type="match status" value="1"/>
</dbReference>
<dbReference type="InterPro" id="IPR013221">
    <property type="entry name" value="Mur_ligase_cen"/>
</dbReference>
<evidence type="ECO:0000256" key="4">
    <source>
        <dbReference type="ARBA" id="ARBA00022741"/>
    </source>
</evidence>
<dbReference type="InterPro" id="IPR036565">
    <property type="entry name" value="Mur-like_cat_sf"/>
</dbReference>
<feature type="domain" description="Mur ligase central" evidence="14">
    <location>
        <begin position="120"/>
        <end position="314"/>
    </location>
</feature>
<keyword evidence="8 10" id="KW-0131">Cell cycle</keyword>
<keyword evidence="6 10" id="KW-0133">Cell shape</keyword>
<dbReference type="SUPFAM" id="SSF53244">
    <property type="entry name" value="MurD-like peptide ligases, peptide-binding domain"/>
    <property type="match status" value="1"/>
</dbReference>
<dbReference type="InterPro" id="IPR051046">
    <property type="entry name" value="MurCDEF_CellWall_CoF430Synth"/>
</dbReference>
<keyword evidence="16" id="KW-1185">Reference proteome</keyword>
<feature type="domain" description="Mur ligase C-terminal" evidence="13">
    <location>
        <begin position="336"/>
        <end position="465"/>
    </location>
</feature>
<keyword evidence="4 10" id="KW-0547">Nucleotide-binding</keyword>
<keyword evidence="2 10" id="KW-0436">Ligase</keyword>
<sequence>MMRFEFKQMLEWIRAAEAAASAHHVPTVVNTPAGMLELNDVVTDSRAVKSGNVFVALRGERFDAHDFLDAVVAQGAAAVVVERVPQGLGIPAIVVPDTRAALGQIAHGWRSLYKVPVIGVTGSNGKTTVKEMIASILAAAFGEDGYLGTRGNFNNEIGVPLTLFRLQPSHRAAVIEMGMNHPGEIAVLSRIAQPTLGLVNNAQREHQEFMATVEAVARENGAVIRHLPADGVAVFPADDDFTPLWREEAGTRRVLTFGLNDSADVGATYKPSAFGSTLQVTVKGIAVPPANFKVELAAVGEHNVRNALAAAACALGAGIPVDAVVRGLESFAPVNGRLQRKTAKSGALVIDDTYNANPDSVRAAIDVLAGIDGPRVLVLGDMGEVGDQGPQFHREIGIYARQRGVSRLFGLGELMRHAVQAYEETPGEATMPVGMAVHFADIDALNTAVEQAAPQGASILVKGSRFMKMERVVQHLVNVESNTQHQQETH</sequence>
<comment type="pathway">
    <text evidence="10 11">Cell wall biogenesis; peptidoglycan biosynthesis.</text>
</comment>
<keyword evidence="5 10" id="KW-0067">ATP-binding</keyword>
<evidence type="ECO:0000256" key="11">
    <source>
        <dbReference type="RuleBase" id="RU004136"/>
    </source>
</evidence>
<dbReference type="GO" id="GO:0047480">
    <property type="term" value="F:UDP-N-acetylmuramoyl-tripeptide-D-alanyl-D-alanine ligase activity"/>
    <property type="evidence" value="ECO:0007669"/>
    <property type="project" value="UniProtKB-EC"/>
</dbReference>
<dbReference type="InterPro" id="IPR004101">
    <property type="entry name" value="Mur_ligase_C"/>
</dbReference>
<evidence type="ECO:0000313" key="16">
    <source>
        <dbReference type="Proteomes" id="UP001617427"/>
    </source>
</evidence>
<accession>A0ABW8F4V9</accession>
<evidence type="ECO:0000256" key="3">
    <source>
        <dbReference type="ARBA" id="ARBA00022618"/>
    </source>
</evidence>
<dbReference type="Gene3D" id="3.40.1390.10">
    <property type="entry name" value="MurE/MurF, N-terminal domain"/>
    <property type="match status" value="1"/>
</dbReference>
<comment type="similarity">
    <text evidence="10">Belongs to the MurCDEF family. MurF subfamily.</text>
</comment>
<evidence type="ECO:0000259" key="12">
    <source>
        <dbReference type="Pfam" id="PF01225"/>
    </source>
</evidence>
<evidence type="ECO:0000256" key="7">
    <source>
        <dbReference type="ARBA" id="ARBA00022984"/>
    </source>
</evidence>
<evidence type="ECO:0000256" key="5">
    <source>
        <dbReference type="ARBA" id="ARBA00022840"/>
    </source>
</evidence>
<proteinExistence type="inferred from homology"/>
<comment type="subcellular location">
    <subcellularLocation>
        <location evidence="10 11">Cytoplasm</location>
    </subcellularLocation>
</comment>
<protein>
    <recommendedName>
        <fullName evidence="10 11">UDP-N-acetylmuramoyl-tripeptide--D-alanyl-D-alanine ligase</fullName>
        <ecNumber evidence="10 11">6.3.2.10</ecNumber>
    </recommendedName>
    <alternativeName>
        <fullName evidence="10">D-alanyl-D-alanine-adding enzyme</fullName>
    </alternativeName>
</protein>
<name>A0ABW8F4V9_9BURK</name>
<evidence type="ECO:0000256" key="9">
    <source>
        <dbReference type="ARBA" id="ARBA00023316"/>
    </source>
</evidence>
<keyword evidence="9 10" id="KW-0961">Cell wall biogenesis/degradation</keyword>
<evidence type="ECO:0000256" key="8">
    <source>
        <dbReference type="ARBA" id="ARBA00023306"/>
    </source>
</evidence>
<keyword evidence="1 10" id="KW-0963">Cytoplasm</keyword>
<keyword evidence="3 10" id="KW-0132">Cell division</keyword>
<reference evidence="15 16" key="1">
    <citation type="submission" date="2024-10" db="EMBL/GenBank/DDBJ databases">
        <title>The Natural Products Discovery Center: Release of the First 8490 Sequenced Strains for Exploring Actinobacteria Biosynthetic Diversity.</title>
        <authorList>
            <person name="Kalkreuter E."/>
            <person name="Kautsar S.A."/>
            <person name="Yang D."/>
            <person name="Bader C.D."/>
            <person name="Teijaro C.N."/>
            <person name="Fluegel L."/>
            <person name="Davis C.M."/>
            <person name="Simpson J.R."/>
            <person name="Lauterbach L."/>
            <person name="Steele A.D."/>
            <person name="Gui C."/>
            <person name="Meng S."/>
            <person name="Li G."/>
            <person name="Viehrig K."/>
            <person name="Ye F."/>
            <person name="Su P."/>
            <person name="Kiefer A.F."/>
            <person name="Nichols A."/>
            <person name="Cepeda A.J."/>
            <person name="Yan W."/>
            <person name="Fan B."/>
            <person name="Jiang Y."/>
            <person name="Adhikari A."/>
            <person name="Zheng C.-J."/>
            <person name="Schuster L."/>
            <person name="Cowan T.M."/>
            <person name="Smanski M.J."/>
            <person name="Chevrette M.G."/>
            <person name="De Carvalho L.P.S."/>
            <person name="Shen B."/>
        </authorList>
    </citation>
    <scope>NUCLEOTIDE SEQUENCE [LARGE SCALE GENOMIC DNA]</scope>
    <source>
        <strain evidence="15 16">NPDC087045</strain>
    </source>
</reference>
<evidence type="ECO:0000256" key="6">
    <source>
        <dbReference type="ARBA" id="ARBA00022960"/>
    </source>
</evidence>
<dbReference type="PANTHER" id="PTHR43024:SF1">
    <property type="entry name" value="UDP-N-ACETYLMURAMOYL-TRIPEPTIDE--D-ALANYL-D-ALANINE LIGASE"/>
    <property type="match status" value="1"/>
</dbReference>
<feature type="binding site" evidence="10">
    <location>
        <begin position="122"/>
        <end position="128"/>
    </location>
    <ligand>
        <name>ATP</name>
        <dbReference type="ChEBI" id="CHEBI:30616"/>
    </ligand>
</feature>
<dbReference type="Pfam" id="PF08245">
    <property type="entry name" value="Mur_ligase_M"/>
    <property type="match status" value="1"/>
</dbReference>
<dbReference type="InterPro" id="IPR005863">
    <property type="entry name" value="UDP-N-AcMur_synth"/>
</dbReference>